<proteinExistence type="predicted"/>
<accession>A0A1M5SIP3</accession>
<dbReference type="Gene3D" id="3.40.1550.10">
    <property type="entry name" value="CheC-like"/>
    <property type="match status" value="1"/>
</dbReference>
<name>A0A1M5SIP3_9FIRM</name>
<evidence type="ECO:0000256" key="2">
    <source>
        <dbReference type="ARBA" id="ARBA00022500"/>
    </source>
</evidence>
<evidence type="ECO:0000256" key="3">
    <source>
        <dbReference type="ARBA" id="ARBA00024867"/>
    </source>
</evidence>
<dbReference type="SMART" id="SM00448">
    <property type="entry name" value="REC"/>
    <property type="match status" value="1"/>
</dbReference>
<organism evidence="6 7">
    <name type="scientific">Thermosyntropha lipolytica DSM 11003</name>
    <dbReference type="NCBI Taxonomy" id="1123382"/>
    <lineage>
        <taxon>Bacteria</taxon>
        <taxon>Bacillati</taxon>
        <taxon>Bacillota</taxon>
        <taxon>Clostridia</taxon>
        <taxon>Eubacteriales</taxon>
        <taxon>Syntrophomonadaceae</taxon>
        <taxon>Thermosyntropha</taxon>
    </lineage>
</organism>
<evidence type="ECO:0000256" key="1">
    <source>
        <dbReference type="ARBA" id="ARBA00018672"/>
    </source>
</evidence>
<dbReference type="CDD" id="cd00156">
    <property type="entry name" value="REC"/>
    <property type="match status" value="1"/>
</dbReference>
<feature type="domain" description="Response regulatory" evidence="5">
    <location>
        <begin position="157"/>
        <end position="271"/>
    </location>
</feature>
<dbReference type="AlphaFoldDB" id="A0A1M5SIP3"/>
<dbReference type="InterPro" id="IPR028976">
    <property type="entry name" value="CheC-like_sf"/>
</dbReference>
<dbReference type="InterPro" id="IPR028051">
    <property type="entry name" value="CheX-like_dom"/>
</dbReference>
<keyword evidence="2" id="KW-0145">Chemotaxis</keyword>
<dbReference type="PANTHER" id="PTHR43228">
    <property type="entry name" value="TWO-COMPONENT RESPONSE REGULATOR"/>
    <property type="match status" value="1"/>
</dbReference>
<dbReference type="Proteomes" id="UP000242329">
    <property type="component" value="Unassembled WGS sequence"/>
</dbReference>
<dbReference type="GO" id="GO:0000160">
    <property type="term" value="P:phosphorelay signal transduction system"/>
    <property type="evidence" value="ECO:0007669"/>
    <property type="project" value="InterPro"/>
</dbReference>
<dbReference type="OrthoDB" id="1706569at2"/>
<keyword evidence="7" id="KW-1185">Reference proteome</keyword>
<protein>
    <recommendedName>
        <fullName evidence="1">Stage 0 sporulation protein A homolog</fullName>
    </recommendedName>
</protein>
<gene>
    <name evidence="6" type="ORF">SAMN02745221_02231</name>
</gene>
<sequence length="271" mass="29591">MQFFDFFAQSLIYTASMLLNAECQLVKTEQLSHMPSDASLHIMLGITGDVYGHAVLSFTEATALKTASAMMGGMSLSQLDEISLSALKEFLNVAAGGAATRMYEIQKKIDLTPPTLISGSSIYMQMAYPLVSFLFQIKDKDINLRLSLSLQETKARTILIVDDSSLLRRTAQDVLTKAGFDVVAALSSGEECLDYLSSHPAPEIILLDIVMPGMDGIEVLKEIRSRQLKTKVVIFTSIADRETVQKATAVGVDGYMLKPISEGLLVLLKNI</sequence>
<dbReference type="PROSITE" id="PS50110">
    <property type="entry name" value="RESPONSE_REGULATORY"/>
    <property type="match status" value="1"/>
</dbReference>
<dbReference type="Pfam" id="PF00072">
    <property type="entry name" value="Response_reg"/>
    <property type="match status" value="1"/>
</dbReference>
<keyword evidence="4" id="KW-0597">Phosphoprotein</keyword>
<dbReference type="InterPro" id="IPR011006">
    <property type="entry name" value="CheY-like_superfamily"/>
</dbReference>
<dbReference type="RefSeq" id="WP_073093629.1">
    <property type="nucleotide sequence ID" value="NZ_FQWY01000088.1"/>
</dbReference>
<dbReference type="CDD" id="cd17906">
    <property type="entry name" value="CheX"/>
    <property type="match status" value="1"/>
</dbReference>
<evidence type="ECO:0000313" key="6">
    <source>
        <dbReference type="EMBL" id="SHH38361.1"/>
    </source>
</evidence>
<dbReference type="SUPFAM" id="SSF103039">
    <property type="entry name" value="CheC-like"/>
    <property type="match status" value="1"/>
</dbReference>
<dbReference type="InterPro" id="IPR001789">
    <property type="entry name" value="Sig_transdc_resp-reg_receiver"/>
</dbReference>
<feature type="modified residue" description="4-aspartylphosphate" evidence="4">
    <location>
        <position position="208"/>
    </location>
</feature>
<dbReference type="InterPro" id="IPR052048">
    <property type="entry name" value="ST_Response_Regulator"/>
</dbReference>
<dbReference type="EMBL" id="FQWY01000088">
    <property type="protein sequence ID" value="SHH38361.1"/>
    <property type="molecule type" value="Genomic_DNA"/>
</dbReference>
<dbReference type="PANTHER" id="PTHR43228:SF1">
    <property type="entry name" value="TWO-COMPONENT RESPONSE REGULATOR ARR22"/>
    <property type="match status" value="1"/>
</dbReference>
<reference evidence="7" key="1">
    <citation type="submission" date="2016-11" db="EMBL/GenBank/DDBJ databases">
        <authorList>
            <person name="Varghese N."/>
            <person name="Submissions S."/>
        </authorList>
    </citation>
    <scope>NUCLEOTIDE SEQUENCE [LARGE SCALE GENOMIC DNA]</scope>
    <source>
        <strain evidence="7">DSM 11003</strain>
    </source>
</reference>
<evidence type="ECO:0000313" key="7">
    <source>
        <dbReference type="Proteomes" id="UP000242329"/>
    </source>
</evidence>
<dbReference type="STRING" id="1123382.SAMN02745221_02231"/>
<evidence type="ECO:0000256" key="4">
    <source>
        <dbReference type="PROSITE-ProRule" id="PRU00169"/>
    </source>
</evidence>
<comment type="function">
    <text evidence="3">May play the central regulatory role in sporulation. It may be an element of the effector pathway responsible for the activation of sporulation genes in response to nutritional stress. Spo0A may act in concert with spo0H (a sigma factor) to control the expression of some genes that are critical to the sporulation process.</text>
</comment>
<dbReference type="Pfam" id="PF13690">
    <property type="entry name" value="CheX"/>
    <property type="match status" value="1"/>
</dbReference>
<evidence type="ECO:0000259" key="5">
    <source>
        <dbReference type="PROSITE" id="PS50110"/>
    </source>
</evidence>
<dbReference type="Gene3D" id="3.40.50.2300">
    <property type="match status" value="1"/>
</dbReference>
<dbReference type="SUPFAM" id="SSF52172">
    <property type="entry name" value="CheY-like"/>
    <property type="match status" value="1"/>
</dbReference>
<dbReference type="GO" id="GO:0006935">
    <property type="term" value="P:chemotaxis"/>
    <property type="evidence" value="ECO:0007669"/>
    <property type="project" value="UniProtKB-KW"/>
</dbReference>